<evidence type="ECO:0000256" key="3">
    <source>
        <dbReference type="ARBA" id="ARBA00022801"/>
    </source>
</evidence>
<evidence type="ECO:0000256" key="1">
    <source>
        <dbReference type="ARBA" id="ARBA00005290"/>
    </source>
</evidence>
<gene>
    <name evidence="5" type="ORF">GCU69_07760</name>
</gene>
<sequence length="204" mass="22274">MVSGSSAEDHRYLPDSVEQAVKLLVVGAFGVGKTTLIGSVSEIAPLRTEETMTAASIGVDDLAGLAAKTTTTVAMDFGRVTLNPRLALYLFGTPGQRRFWDLWEGLAEGALGVLVIVDTRRLEDSFEVLEQLELRGLPFAVAVNHFPDTPRHHTVENLRQALDLLEETPVVMCDARQRRASLDALITLVEYVMRSAESAQEVPV</sequence>
<dbReference type="Proteomes" id="UP000621266">
    <property type="component" value="Unassembled WGS sequence"/>
</dbReference>
<name>A0ABQ7FMR8_9ACTN</name>
<evidence type="ECO:0000256" key="2">
    <source>
        <dbReference type="ARBA" id="ARBA00022741"/>
    </source>
</evidence>
<dbReference type="PANTHER" id="PTHR42708:SF1">
    <property type="entry name" value="GLIDING MOTILITY PROTEIN MGLA"/>
    <property type="match status" value="1"/>
</dbReference>
<proteinExistence type="inferred from homology"/>
<keyword evidence="4" id="KW-0342">GTP-binding</keyword>
<accession>A0ABQ7FMR8</accession>
<dbReference type="EMBL" id="WHPN01000186">
    <property type="protein sequence ID" value="KAF4409679.1"/>
    <property type="molecule type" value="Genomic_DNA"/>
</dbReference>
<evidence type="ECO:0000313" key="6">
    <source>
        <dbReference type="Proteomes" id="UP000621266"/>
    </source>
</evidence>
<keyword evidence="6" id="KW-1185">Reference proteome</keyword>
<keyword evidence="2" id="KW-0547">Nucleotide-binding</keyword>
<evidence type="ECO:0000256" key="4">
    <source>
        <dbReference type="ARBA" id="ARBA00023134"/>
    </source>
</evidence>
<dbReference type="InterPro" id="IPR027417">
    <property type="entry name" value="P-loop_NTPase"/>
</dbReference>
<comment type="similarity">
    <text evidence="1">Belongs to the GPN-loop GTPase family.</text>
</comment>
<protein>
    <submittedName>
        <fullName evidence="5">ATP/GTP-binding protein</fullName>
    </submittedName>
</protein>
<reference evidence="5 6" key="1">
    <citation type="submission" date="2019-10" db="EMBL/GenBank/DDBJ databases">
        <title>Streptomyces tenebrisbrunneis sp.nov., an endogenous actinomycete isolated from of Lycium ruthenicum.</title>
        <authorList>
            <person name="Ma L."/>
        </authorList>
    </citation>
    <scope>NUCLEOTIDE SEQUENCE [LARGE SCALE GENOMIC DNA]</scope>
    <source>
        <strain evidence="5 6">TRM 66187</strain>
    </source>
</reference>
<dbReference type="Gene3D" id="3.40.50.300">
    <property type="entry name" value="P-loop containing nucleotide triphosphate hydrolases"/>
    <property type="match status" value="1"/>
</dbReference>
<dbReference type="PANTHER" id="PTHR42708">
    <property type="entry name" value="ATP/GTP-BINDING PROTEIN-RELATED"/>
    <property type="match status" value="1"/>
</dbReference>
<dbReference type="SUPFAM" id="SSF52540">
    <property type="entry name" value="P-loop containing nucleoside triphosphate hydrolases"/>
    <property type="match status" value="1"/>
</dbReference>
<dbReference type="InterPro" id="IPR052705">
    <property type="entry name" value="Gliding_Motility_GTPase"/>
</dbReference>
<dbReference type="CDD" id="cd00882">
    <property type="entry name" value="Ras_like_GTPase"/>
    <property type="match status" value="1"/>
</dbReference>
<dbReference type="InterPro" id="IPR004130">
    <property type="entry name" value="Gpn"/>
</dbReference>
<dbReference type="Pfam" id="PF03029">
    <property type="entry name" value="ATP_bind_1"/>
    <property type="match status" value="1"/>
</dbReference>
<dbReference type="RefSeq" id="WP_098755434.1">
    <property type="nucleotide sequence ID" value="NZ_WHPN01000186.1"/>
</dbReference>
<comment type="caution">
    <text evidence="5">The sequence shown here is derived from an EMBL/GenBank/DDBJ whole genome shotgun (WGS) entry which is preliminary data.</text>
</comment>
<evidence type="ECO:0000313" key="5">
    <source>
        <dbReference type="EMBL" id="KAF4409679.1"/>
    </source>
</evidence>
<keyword evidence="3" id="KW-0378">Hydrolase</keyword>
<organism evidence="5 6">
    <name type="scientific">Streptomyces lycii</name>
    <dbReference type="NCBI Taxonomy" id="2654337"/>
    <lineage>
        <taxon>Bacteria</taxon>
        <taxon>Bacillati</taxon>
        <taxon>Actinomycetota</taxon>
        <taxon>Actinomycetes</taxon>
        <taxon>Kitasatosporales</taxon>
        <taxon>Streptomycetaceae</taxon>
        <taxon>Streptomyces</taxon>
    </lineage>
</organism>